<dbReference type="EMBL" id="CP031034">
    <property type="protein sequence ID" value="QDZ17641.1"/>
    <property type="molecule type" value="Genomic_DNA"/>
</dbReference>
<dbReference type="Proteomes" id="UP000316726">
    <property type="component" value="Chromosome 1"/>
</dbReference>
<keyword evidence="3" id="KW-1185">Reference proteome</keyword>
<evidence type="ECO:0000256" key="1">
    <source>
        <dbReference type="SAM" id="MobiDB-lite"/>
    </source>
</evidence>
<organism evidence="2 3">
    <name type="scientific">Chloropicon primus</name>
    <dbReference type="NCBI Taxonomy" id="1764295"/>
    <lineage>
        <taxon>Eukaryota</taxon>
        <taxon>Viridiplantae</taxon>
        <taxon>Chlorophyta</taxon>
        <taxon>Chloropicophyceae</taxon>
        <taxon>Chloropicales</taxon>
        <taxon>Chloropicaceae</taxon>
        <taxon>Chloropicon</taxon>
    </lineage>
</organism>
<proteinExistence type="predicted"/>
<sequence length="188" mass="20335">MEQGGGEPEPAGRGKGQNGAGARRERGGRSRSVRGSNLRGDVIRKGLERGGRSVRGLIESYTDFFARVDSEDAIVGHREWLANKDDIYLVYCHLVGAGFSVDAVRRSDRARAYYVLASKRGAQQKSRTVAPVSVGCPNLTPAWIHLVVDECPQYEEGLVKGGREVTLAFVDSDSVHLLPVSGTLPTPT</sequence>
<feature type="compositionally biased region" description="Gly residues" evidence="1">
    <location>
        <begin position="1"/>
        <end position="19"/>
    </location>
</feature>
<accession>A0A5B8MBX8</accession>
<dbReference type="AlphaFoldDB" id="A0A5B8MBX8"/>
<protein>
    <submittedName>
        <fullName evidence="2">Uncharacterized protein</fullName>
    </submittedName>
</protein>
<feature type="region of interest" description="Disordered" evidence="1">
    <location>
        <begin position="1"/>
        <end position="35"/>
    </location>
</feature>
<reference evidence="2 3" key="1">
    <citation type="submission" date="2018-07" db="EMBL/GenBank/DDBJ databases">
        <title>The complete nuclear genome of the prasinophyte Chloropicon primus (CCMP1205).</title>
        <authorList>
            <person name="Pombert J.-F."/>
            <person name="Otis C."/>
            <person name="Turmel M."/>
            <person name="Lemieux C."/>
        </authorList>
    </citation>
    <scope>NUCLEOTIDE SEQUENCE [LARGE SCALE GENOMIC DNA]</scope>
    <source>
        <strain evidence="2 3">CCMP1205</strain>
    </source>
</reference>
<evidence type="ECO:0000313" key="2">
    <source>
        <dbReference type="EMBL" id="QDZ17641.1"/>
    </source>
</evidence>
<evidence type="ECO:0000313" key="3">
    <source>
        <dbReference type="Proteomes" id="UP000316726"/>
    </source>
</evidence>
<gene>
    <name evidence="2" type="ORF">A3770_01p01590</name>
</gene>
<name>A0A5B8MBX8_9CHLO</name>